<evidence type="ECO:0000313" key="12">
    <source>
        <dbReference type="Proteomes" id="UP000694414"/>
    </source>
</evidence>
<dbReference type="GO" id="GO:0034364">
    <property type="term" value="C:high-density lipoprotein particle"/>
    <property type="evidence" value="ECO:0007669"/>
    <property type="project" value="Ensembl"/>
</dbReference>
<evidence type="ECO:0000256" key="7">
    <source>
        <dbReference type="ARBA" id="ARBA00022729"/>
    </source>
</evidence>
<dbReference type="InterPro" id="IPR028120">
    <property type="entry name" value="APOC4"/>
</dbReference>
<dbReference type="GO" id="GO:0070328">
    <property type="term" value="P:triglyceride homeostasis"/>
    <property type="evidence" value="ECO:0007669"/>
    <property type="project" value="Ensembl"/>
</dbReference>
<keyword evidence="7 10" id="KW-0732">Signal</keyword>
<reference evidence="11" key="2">
    <citation type="submission" date="2025-09" db="UniProtKB">
        <authorList>
            <consortium name="Ensembl"/>
        </authorList>
    </citation>
    <scope>IDENTIFICATION</scope>
</reference>
<dbReference type="Ensembl" id="ENSPSMT00000042257.1">
    <property type="protein sequence ID" value="ENSPSMP00000036676.1"/>
    <property type="gene ID" value="ENSPSMG00000025229.1"/>
</dbReference>
<evidence type="ECO:0000256" key="6">
    <source>
        <dbReference type="ARBA" id="ARBA00022525"/>
    </source>
</evidence>
<proteinExistence type="inferred from homology"/>
<dbReference type="AlphaFoldDB" id="A0A8C9AQ67"/>
<feature type="chain" id="PRO_5034147569" description="Apolipoprotein C-IV" evidence="10">
    <location>
        <begin position="30"/>
        <end position="123"/>
    </location>
</feature>
<dbReference type="GO" id="GO:0034361">
    <property type="term" value="C:very-low-density lipoprotein particle"/>
    <property type="evidence" value="ECO:0007669"/>
    <property type="project" value="Ensembl"/>
</dbReference>
<protein>
    <recommendedName>
        <fullName evidence="4">Apolipoprotein C-IV</fullName>
    </recommendedName>
    <alternativeName>
        <fullName evidence="9">Apolipoprotein C4</fullName>
    </alternativeName>
</protein>
<dbReference type="GeneTree" id="ENSGT00390000015914"/>
<evidence type="ECO:0000256" key="2">
    <source>
        <dbReference type="ARBA" id="ARBA00004613"/>
    </source>
</evidence>
<keyword evidence="8" id="KW-0445">Lipid transport</keyword>
<keyword evidence="12" id="KW-1185">Reference proteome</keyword>
<evidence type="ECO:0000256" key="8">
    <source>
        <dbReference type="ARBA" id="ARBA00023055"/>
    </source>
</evidence>
<name>A0A8C9AQ67_PROSS</name>
<evidence type="ECO:0000256" key="9">
    <source>
        <dbReference type="ARBA" id="ARBA00031172"/>
    </source>
</evidence>
<dbReference type="PANTHER" id="PTHR32288:SF0">
    <property type="entry name" value="APOLIPOPROTEIN C-IV"/>
    <property type="match status" value="1"/>
</dbReference>
<evidence type="ECO:0000256" key="3">
    <source>
        <dbReference type="ARBA" id="ARBA00007402"/>
    </source>
</evidence>
<dbReference type="Pfam" id="PF15119">
    <property type="entry name" value="APOC4"/>
    <property type="match status" value="1"/>
</dbReference>
<evidence type="ECO:0000256" key="1">
    <source>
        <dbReference type="ARBA" id="ARBA00003688"/>
    </source>
</evidence>
<comment type="function">
    <text evidence="1">May participate in lipoprotein metabolism.</text>
</comment>
<dbReference type="GO" id="GO:0006869">
    <property type="term" value="P:lipid transport"/>
    <property type="evidence" value="ECO:0007669"/>
    <property type="project" value="UniProtKB-KW"/>
</dbReference>
<reference evidence="11" key="1">
    <citation type="submission" date="2025-08" db="UniProtKB">
        <authorList>
            <consortium name="Ensembl"/>
        </authorList>
    </citation>
    <scope>IDENTIFICATION</scope>
</reference>
<organism evidence="11 12">
    <name type="scientific">Prolemur simus</name>
    <name type="common">Greater bamboo lemur</name>
    <name type="synonym">Hapalemur simus</name>
    <dbReference type="NCBI Taxonomy" id="1328070"/>
    <lineage>
        <taxon>Eukaryota</taxon>
        <taxon>Metazoa</taxon>
        <taxon>Chordata</taxon>
        <taxon>Craniata</taxon>
        <taxon>Vertebrata</taxon>
        <taxon>Euteleostomi</taxon>
        <taxon>Mammalia</taxon>
        <taxon>Eutheria</taxon>
        <taxon>Euarchontoglires</taxon>
        <taxon>Primates</taxon>
        <taxon>Strepsirrhini</taxon>
        <taxon>Lemuriformes</taxon>
        <taxon>Lemuridae</taxon>
        <taxon>Prolemur</taxon>
    </lineage>
</organism>
<feature type="signal peptide" evidence="10">
    <location>
        <begin position="1"/>
        <end position="29"/>
    </location>
</feature>
<evidence type="ECO:0000256" key="10">
    <source>
        <dbReference type="SAM" id="SignalP"/>
    </source>
</evidence>
<dbReference type="GO" id="GO:0010890">
    <property type="term" value="P:positive regulation of triglyceride storage"/>
    <property type="evidence" value="ECO:0007669"/>
    <property type="project" value="TreeGrafter"/>
</dbReference>
<keyword evidence="6" id="KW-0964">Secreted</keyword>
<evidence type="ECO:0000256" key="5">
    <source>
        <dbReference type="ARBA" id="ARBA00022448"/>
    </source>
</evidence>
<dbReference type="Proteomes" id="UP000694414">
    <property type="component" value="Unplaced"/>
</dbReference>
<accession>A0A8C9AQ67</accession>
<dbReference type="PANTHER" id="PTHR32288">
    <property type="entry name" value="APOLIPOPROTEIN C-IV"/>
    <property type="match status" value="1"/>
</dbReference>
<keyword evidence="5" id="KW-0813">Transport</keyword>
<sequence>MSLLRCRFRVPPSLCFCVLVLAYVVACQTQVPPEDPTPPPELKKSRWSRVKELIEPLVTKTRERWQWFWDPWTFPGFLQTYYDDHLRDLGPRTKSWLLSSKDNLLNQAHNLCPKLLCGDKDED</sequence>
<dbReference type="GO" id="GO:0019915">
    <property type="term" value="P:lipid storage"/>
    <property type="evidence" value="ECO:0007669"/>
    <property type="project" value="Ensembl"/>
</dbReference>
<comment type="subcellular location">
    <subcellularLocation>
        <location evidence="2">Secreted</location>
    </subcellularLocation>
</comment>
<comment type="similarity">
    <text evidence="3">Belongs to the apolipoprotein C4 family.</text>
</comment>
<evidence type="ECO:0000313" key="11">
    <source>
        <dbReference type="Ensembl" id="ENSPSMP00000036676.1"/>
    </source>
</evidence>
<evidence type="ECO:0000256" key="4">
    <source>
        <dbReference type="ARBA" id="ARBA00013939"/>
    </source>
</evidence>
<gene>
    <name evidence="11" type="primary">APOC4</name>
</gene>